<reference evidence="9 10" key="1">
    <citation type="submission" date="2020-08" db="EMBL/GenBank/DDBJ databases">
        <title>Genomic Encyclopedia of Type Strains, Phase IV (KMG-IV): sequencing the most valuable type-strain genomes for metagenomic binning, comparative biology and taxonomic classification.</title>
        <authorList>
            <person name="Goeker M."/>
        </authorList>
    </citation>
    <scope>NUCLEOTIDE SEQUENCE [LARGE SCALE GENOMIC DNA]</scope>
    <source>
        <strain evidence="9 10">DSM 26723</strain>
    </source>
</reference>
<feature type="domain" description="Peptidase S8/S53" evidence="8">
    <location>
        <begin position="157"/>
        <end position="457"/>
    </location>
</feature>
<comment type="caution">
    <text evidence="9">The sequence shown here is derived from an EMBL/GenBank/DDBJ whole genome shotgun (WGS) entry which is preliminary data.</text>
</comment>
<keyword evidence="3 5" id="KW-0378">Hydrolase</keyword>
<evidence type="ECO:0000256" key="6">
    <source>
        <dbReference type="SAM" id="MobiDB-lite"/>
    </source>
</evidence>
<feature type="active site" description="Charge relay system" evidence="5">
    <location>
        <position position="165"/>
    </location>
</feature>
<dbReference type="RefSeq" id="WP_184329710.1">
    <property type="nucleotide sequence ID" value="NZ_JACHHZ010000001.1"/>
</dbReference>
<feature type="signal peptide" evidence="7">
    <location>
        <begin position="1"/>
        <end position="26"/>
    </location>
</feature>
<keyword evidence="7" id="KW-0732">Signal</keyword>
<feature type="compositionally biased region" description="Pro residues" evidence="6">
    <location>
        <begin position="596"/>
        <end position="608"/>
    </location>
</feature>
<keyword evidence="10" id="KW-1185">Reference proteome</keyword>
<dbReference type="Gene3D" id="2.60.40.10">
    <property type="entry name" value="Immunoglobulins"/>
    <property type="match status" value="1"/>
</dbReference>
<dbReference type="InterPro" id="IPR050131">
    <property type="entry name" value="Peptidase_S8_subtilisin-like"/>
</dbReference>
<dbReference type="PANTHER" id="PTHR43806:SF11">
    <property type="entry name" value="CEREVISIN-RELATED"/>
    <property type="match status" value="1"/>
</dbReference>
<feature type="active site" description="Charge relay system" evidence="5">
    <location>
        <position position="422"/>
    </location>
</feature>
<dbReference type="InterPro" id="IPR000209">
    <property type="entry name" value="Peptidase_S8/S53_dom"/>
</dbReference>
<evidence type="ECO:0000259" key="8">
    <source>
        <dbReference type="Pfam" id="PF00082"/>
    </source>
</evidence>
<dbReference type="Pfam" id="PF00082">
    <property type="entry name" value="Peptidase_S8"/>
    <property type="match status" value="1"/>
</dbReference>
<dbReference type="InterPro" id="IPR034176">
    <property type="entry name" value="Peptidases_S8_13"/>
</dbReference>
<dbReference type="EMBL" id="JACHHZ010000001">
    <property type="protein sequence ID" value="MBB6091947.1"/>
    <property type="molecule type" value="Genomic_DNA"/>
</dbReference>
<gene>
    <name evidence="9" type="ORF">HNQ60_000793</name>
</gene>
<dbReference type="SUPFAM" id="SSF52743">
    <property type="entry name" value="Subtilisin-like"/>
    <property type="match status" value="1"/>
</dbReference>
<evidence type="ECO:0000256" key="2">
    <source>
        <dbReference type="ARBA" id="ARBA00022670"/>
    </source>
</evidence>
<evidence type="ECO:0000256" key="5">
    <source>
        <dbReference type="PROSITE-ProRule" id="PRU01240"/>
    </source>
</evidence>
<dbReference type="PROSITE" id="PS51892">
    <property type="entry name" value="SUBTILASE"/>
    <property type="match status" value="1"/>
</dbReference>
<dbReference type="InterPro" id="IPR013783">
    <property type="entry name" value="Ig-like_fold"/>
</dbReference>
<sequence length="645" mass="66433">MRALVRSFAVTLLAASALQWAPSVLAAEEYNGVFSRSSRPASSAADRIIVQRKRSAATLAWRQKLSTELGVAVTAGQSIGPALEVLQLQRALEGNDLQEALERIESDPDVLYAAPDIRRHAHALTNDPLLTTQWYLLGDQPSATRTDQAWDITTGSSAIVVAVLDTGVRFEHPDLGRVESGGKVLAGYDFISRVIVANDGDGRDADPSDPGDWISTQDLAQPELSNCETSDSSWHGTRVSGLIAGSTNNAIGVAGAGWNTRVLPVRVLGKCGGFDSDIIAGMRWAAGLDVPGVPTNPTPANVINMSLGGDGICTQAYQSAVDEITSRGILVVASAGNEGGPVSVPANCAGVLGVAGIRHIGTKVGFSNLGTEVSIAAPGGNCVNTGFGQPCLFSIVVASDSGDTAPLAPNFTDQLNYNVGTSFSAPQAASSVALMRSINSQLTPAQLITLLKQTATTFPVSGDSSIPTCHVPIGATDLQASECNCTTRTCGAGMLNTAAAVAAAQRPFAILRRDGTVATNTTISIDGSQSFAANGRSVASYQWSIENLSGAAPTIIAPTQASTTLQIGAATQFTLRLTVTDDTGAQDIEDAALATPAPPPPPTPPPPSSGGGGGGGTMGSEMLVLASLLARWRRALRRTSRAANV</sequence>
<evidence type="ECO:0000256" key="3">
    <source>
        <dbReference type="ARBA" id="ARBA00022801"/>
    </source>
</evidence>
<organism evidence="9 10">
    <name type="scientific">Povalibacter uvarum</name>
    <dbReference type="NCBI Taxonomy" id="732238"/>
    <lineage>
        <taxon>Bacteria</taxon>
        <taxon>Pseudomonadati</taxon>
        <taxon>Pseudomonadota</taxon>
        <taxon>Gammaproteobacteria</taxon>
        <taxon>Steroidobacterales</taxon>
        <taxon>Steroidobacteraceae</taxon>
        <taxon>Povalibacter</taxon>
    </lineage>
</organism>
<name>A0A841HGC1_9GAMM</name>
<evidence type="ECO:0000313" key="9">
    <source>
        <dbReference type="EMBL" id="MBB6091947.1"/>
    </source>
</evidence>
<dbReference type="CDD" id="cd07496">
    <property type="entry name" value="Peptidases_S8_13"/>
    <property type="match status" value="1"/>
</dbReference>
<dbReference type="Proteomes" id="UP000588068">
    <property type="component" value="Unassembled WGS sequence"/>
</dbReference>
<dbReference type="PRINTS" id="PR00723">
    <property type="entry name" value="SUBTILISIN"/>
</dbReference>
<dbReference type="AlphaFoldDB" id="A0A841HGC1"/>
<dbReference type="EC" id="3.4.21.-" evidence="9"/>
<proteinExistence type="inferred from homology"/>
<accession>A0A841HGC1</accession>
<keyword evidence="4 5" id="KW-0720">Serine protease</keyword>
<dbReference type="Gene3D" id="3.40.50.200">
    <property type="entry name" value="Peptidase S8/S53 domain"/>
    <property type="match status" value="1"/>
</dbReference>
<dbReference type="InterPro" id="IPR015500">
    <property type="entry name" value="Peptidase_S8_subtilisin-rel"/>
</dbReference>
<comment type="similarity">
    <text evidence="1 5">Belongs to the peptidase S8 family.</text>
</comment>
<feature type="chain" id="PRO_5032419869" evidence="7">
    <location>
        <begin position="27"/>
        <end position="645"/>
    </location>
</feature>
<evidence type="ECO:0000313" key="10">
    <source>
        <dbReference type="Proteomes" id="UP000588068"/>
    </source>
</evidence>
<evidence type="ECO:0000256" key="1">
    <source>
        <dbReference type="ARBA" id="ARBA00011073"/>
    </source>
</evidence>
<dbReference type="GO" id="GO:0006508">
    <property type="term" value="P:proteolysis"/>
    <property type="evidence" value="ECO:0007669"/>
    <property type="project" value="UniProtKB-KW"/>
</dbReference>
<evidence type="ECO:0000256" key="7">
    <source>
        <dbReference type="SAM" id="SignalP"/>
    </source>
</evidence>
<dbReference type="InterPro" id="IPR036852">
    <property type="entry name" value="Peptidase_S8/S53_dom_sf"/>
</dbReference>
<evidence type="ECO:0000256" key="4">
    <source>
        <dbReference type="ARBA" id="ARBA00022825"/>
    </source>
</evidence>
<dbReference type="PROSITE" id="PS00136">
    <property type="entry name" value="SUBTILASE_ASP"/>
    <property type="match status" value="1"/>
</dbReference>
<dbReference type="Pfam" id="PF22352">
    <property type="entry name" value="K319L-like_PKD"/>
    <property type="match status" value="1"/>
</dbReference>
<protein>
    <submittedName>
        <fullName evidence="9">Serine protease</fullName>
        <ecNumber evidence="9">3.4.21.-</ecNumber>
    </submittedName>
</protein>
<dbReference type="PANTHER" id="PTHR43806">
    <property type="entry name" value="PEPTIDASE S8"/>
    <property type="match status" value="1"/>
</dbReference>
<keyword evidence="2 5" id="KW-0645">Protease</keyword>
<dbReference type="GO" id="GO:0004252">
    <property type="term" value="F:serine-type endopeptidase activity"/>
    <property type="evidence" value="ECO:0007669"/>
    <property type="project" value="UniProtKB-UniRule"/>
</dbReference>
<dbReference type="InterPro" id="IPR022398">
    <property type="entry name" value="Peptidase_S8_His-AS"/>
</dbReference>
<feature type="region of interest" description="Disordered" evidence="6">
    <location>
        <begin position="592"/>
        <end position="617"/>
    </location>
</feature>
<feature type="active site" description="Charge relay system" evidence="5">
    <location>
        <position position="235"/>
    </location>
</feature>
<dbReference type="InterPro" id="IPR023827">
    <property type="entry name" value="Peptidase_S8_Asp-AS"/>
</dbReference>
<dbReference type="PROSITE" id="PS00137">
    <property type="entry name" value="SUBTILASE_HIS"/>
    <property type="match status" value="1"/>
</dbReference>